<dbReference type="InterPro" id="IPR017937">
    <property type="entry name" value="Thioredoxin_CS"/>
</dbReference>
<dbReference type="eggNOG" id="KOG0908">
    <property type="taxonomic scope" value="Eukaryota"/>
</dbReference>
<dbReference type="CDD" id="cd02947">
    <property type="entry name" value="TRX_family"/>
    <property type="match status" value="1"/>
</dbReference>
<keyword evidence="5" id="KW-1185">Reference proteome</keyword>
<sequence>MSANVNVNLVESEAAFKALLAANTFVIADFYADWCGPCKAIAPLYAKLATENAVAGHLAFAKINVDNVPEVAKEYSVSAMPSFLFFSSGERASVNIAPRKPGATIESEDADAAAKNVQNLIKGADPRALSAAAARLGEIAKATAAAAAAEAAA</sequence>
<dbReference type="HOGENOM" id="CLU_090389_14_0_1"/>
<keyword evidence="2" id="KW-1015">Disulfide bond</keyword>
<feature type="domain" description="Thioredoxin" evidence="3">
    <location>
        <begin position="1"/>
        <end position="119"/>
    </location>
</feature>
<dbReference type="Gene3D" id="3.40.30.10">
    <property type="entry name" value="Glutaredoxin"/>
    <property type="match status" value="1"/>
</dbReference>
<name>S3C3Q8_OPHP1</name>
<evidence type="ECO:0000256" key="2">
    <source>
        <dbReference type="ARBA" id="ARBA00023157"/>
    </source>
</evidence>
<accession>S3C3Q8</accession>
<evidence type="ECO:0000313" key="4">
    <source>
        <dbReference type="EMBL" id="EPE06421.1"/>
    </source>
</evidence>
<dbReference type="PROSITE" id="PS00194">
    <property type="entry name" value="THIOREDOXIN_1"/>
    <property type="match status" value="1"/>
</dbReference>
<dbReference type="STRING" id="1262450.S3C3Q8"/>
<dbReference type="OMA" id="MFFENGQ"/>
<dbReference type="PANTHER" id="PTHR46115">
    <property type="entry name" value="THIOREDOXIN-LIKE PROTEIN 1"/>
    <property type="match status" value="1"/>
</dbReference>
<proteinExistence type="inferred from homology"/>
<evidence type="ECO:0000259" key="3">
    <source>
        <dbReference type="PROSITE" id="PS51352"/>
    </source>
</evidence>
<gene>
    <name evidence="4" type="ORF">F503_02549</name>
</gene>
<protein>
    <submittedName>
        <fullName evidence="4">Thioredoxin-like protein</fullName>
    </submittedName>
</protein>
<dbReference type="Proteomes" id="UP000016923">
    <property type="component" value="Unassembled WGS sequence"/>
</dbReference>
<dbReference type="EMBL" id="KE148153">
    <property type="protein sequence ID" value="EPE06421.1"/>
    <property type="molecule type" value="Genomic_DNA"/>
</dbReference>
<dbReference type="PRINTS" id="PR00421">
    <property type="entry name" value="THIOREDOXIN"/>
</dbReference>
<dbReference type="VEuPathDB" id="FungiDB:F503_02549"/>
<evidence type="ECO:0000256" key="1">
    <source>
        <dbReference type="ARBA" id="ARBA00008987"/>
    </source>
</evidence>
<comment type="similarity">
    <text evidence="1">Belongs to the thioredoxin family.</text>
</comment>
<dbReference type="InterPro" id="IPR036249">
    <property type="entry name" value="Thioredoxin-like_sf"/>
</dbReference>
<dbReference type="InterPro" id="IPR013766">
    <property type="entry name" value="Thioredoxin_domain"/>
</dbReference>
<organism evidence="4 5">
    <name type="scientific">Ophiostoma piceae (strain UAMH 11346)</name>
    <name type="common">Sap stain fungus</name>
    <dbReference type="NCBI Taxonomy" id="1262450"/>
    <lineage>
        <taxon>Eukaryota</taxon>
        <taxon>Fungi</taxon>
        <taxon>Dikarya</taxon>
        <taxon>Ascomycota</taxon>
        <taxon>Pezizomycotina</taxon>
        <taxon>Sordariomycetes</taxon>
        <taxon>Sordariomycetidae</taxon>
        <taxon>Ophiostomatales</taxon>
        <taxon>Ophiostomataceae</taxon>
        <taxon>Ophiostoma</taxon>
    </lineage>
</organism>
<dbReference type="SUPFAM" id="SSF52833">
    <property type="entry name" value="Thioredoxin-like"/>
    <property type="match status" value="1"/>
</dbReference>
<reference evidence="4 5" key="1">
    <citation type="journal article" date="2013" name="BMC Genomics">
        <title>The genome and transcriptome of the pine saprophyte Ophiostoma piceae, and a comparison with the bark beetle-associated pine pathogen Grosmannia clavigera.</title>
        <authorList>
            <person name="Haridas S."/>
            <person name="Wang Y."/>
            <person name="Lim L."/>
            <person name="Massoumi Alamouti S."/>
            <person name="Jackman S."/>
            <person name="Docking R."/>
            <person name="Robertson G."/>
            <person name="Birol I."/>
            <person name="Bohlmann J."/>
            <person name="Breuil C."/>
        </authorList>
    </citation>
    <scope>NUCLEOTIDE SEQUENCE [LARGE SCALE GENOMIC DNA]</scope>
    <source>
        <strain evidence="4 5">UAMH 11346</strain>
    </source>
</reference>
<evidence type="ECO:0000313" key="5">
    <source>
        <dbReference type="Proteomes" id="UP000016923"/>
    </source>
</evidence>
<dbReference type="OrthoDB" id="19690at2759"/>
<dbReference type="PROSITE" id="PS51352">
    <property type="entry name" value="THIOREDOXIN_2"/>
    <property type="match status" value="1"/>
</dbReference>
<dbReference type="AlphaFoldDB" id="S3C3Q8"/>
<dbReference type="Pfam" id="PF00085">
    <property type="entry name" value="Thioredoxin"/>
    <property type="match status" value="1"/>
</dbReference>